<evidence type="ECO:0000256" key="2">
    <source>
        <dbReference type="SAM" id="Phobius"/>
    </source>
</evidence>
<dbReference type="Proteomes" id="UP000007796">
    <property type="component" value="Unassembled WGS sequence"/>
</dbReference>
<dbReference type="OrthoDB" id="5327148at2759"/>
<feature type="domain" description="DUF7598" evidence="3">
    <location>
        <begin position="14"/>
        <end position="150"/>
    </location>
</feature>
<feature type="transmembrane region" description="Helical" evidence="2">
    <location>
        <begin position="93"/>
        <end position="110"/>
    </location>
</feature>
<feature type="region of interest" description="Disordered" evidence="1">
    <location>
        <begin position="198"/>
        <end position="223"/>
    </location>
</feature>
<dbReference type="eggNOG" id="ENOG502SAQI">
    <property type="taxonomic scope" value="Eukaryota"/>
</dbReference>
<dbReference type="AlphaFoldDB" id="F0XTQ4"/>
<keyword evidence="2" id="KW-0812">Transmembrane</keyword>
<dbReference type="Pfam" id="PF24535">
    <property type="entry name" value="DUF7598"/>
    <property type="match status" value="1"/>
</dbReference>
<keyword evidence="5" id="KW-1185">Reference proteome</keyword>
<dbReference type="InterPro" id="IPR056019">
    <property type="entry name" value="DUF7598"/>
</dbReference>
<evidence type="ECO:0000256" key="1">
    <source>
        <dbReference type="SAM" id="MobiDB-lite"/>
    </source>
</evidence>
<name>F0XTQ4_GROCL</name>
<proteinExistence type="predicted"/>
<accession>F0XTQ4</accession>
<dbReference type="STRING" id="655863.F0XTQ4"/>
<gene>
    <name evidence="4" type="ORF">CMQ_4588</name>
</gene>
<keyword evidence="2" id="KW-0472">Membrane</keyword>
<evidence type="ECO:0000313" key="5">
    <source>
        <dbReference type="Proteomes" id="UP000007796"/>
    </source>
</evidence>
<keyword evidence="2" id="KW-1133">Transmembrane helix</keyword>
<feature type="transmembrane region" description="Helical" evidence="2">
    <location>
        <begin position="130"/>
        <end position="151"/>
    </location>
</feature>
<feature type="transmembrane region" description="Helical" evidence="2">
    <location>
        <begin position="20"/>
        <end position="45"/>
    </location>
</feature>
<dbReference type="GeneID" id="25977815"/>
<feature type="region of interest" description="Disordered" evidence="1">
    <location>
        <begin position="287"/>
        <end position="322"/>
    </location>
</feature>
<protein>
    <recommendedName>
        <fullName evidence="3">DUF7598 domain-containing protein</fullName>
    </recommendedName>
</protein>
<dbReference type="InParanoid" id="F0XTQ4"/>
<dbReference type="EMBL" id="GL630006">
    <property type="protein sequence ID" value="EFW98736.1"/>
    <property type="molecule type" value="Genomic_DNA"/>
</dbReference>
<sequence>MFNLANNSKLRGIGYRVLNVLRPCNIISLLAVTAASWVMVVMTAIRGQFFFFDAIAHVFISSVAMFLVLTEVQFGFLSRYFAHSWPVFSNRDGFLWLGLAMIVLGCDMLANLNKPAFTVANLGLPLWRLILAAGILSITFGTANLIATVVFRDGPARLTARMIRADGNLADGGMLGTAISSSDMRDYYSTRSNSLKRINTTRSTKEDESLYPPTDSGGGFGGAAANRFKRMTQVFTRKNPLAAASSDSKKMQISAPIPVGADAYDNARGDSYSHTADVDVEHAAASSAASNTDYGSYREDRASPILPAVRRPPTAMHPAMNGHYSVADMSQF</sequence>
<reference evidence="4 5" key="1">
    <citation type="journal article" date="2011" name="Proc. Natl. Acad. Sci. U.S.A.">
        <title>Genome and transcriptome analyses of the mountain pine beetle-fungal symbiont Grosmannia clavigera, a lodgepole pine pathogen.</title>
        <authorList>
            <person name="DiGuistini S."/>
            <person name="Wang Y."/>
            <person name="Liao N.Y."/>
            <person name="Taylor G."/>
            <person name="Tanguay P."/>
            <person name="Feau N."/>
            <person name="Henrissat B."/>
            <person name="Chan S.K."/>
            <person name="Hesse-Orce U."/>
            <person name="Alamouti S.M."/>
            <person name="Tsui C.K.M."/>
            <person name="Docking R.T."/>
            <person name="Levasseur A."/>
            <person name="Haridas S."/>
            <person name="Robertson G."/>
            <person name="Birol I."/>
            <person name="Holt R.A."/>
            <person name="Marra M.A."/>
            <person name="Hamelin R.C."/>
            <person name="Hirst M."/>
            <person name="Jones S.J.M."/>
            <person name="Bohlmann J."/>
            <person name="Breuil C."/>
        </authorList>
    </citation>
    <scope>NUCLEOTIDE SEQUENCE [LARGE SCALE GENOMIC DNA]</scope>
    <source>
        <strain evidence="5">kw1407 / UAMH 11150</strain>
    </source>
</reference>
<evidence type="ECO:0000313" key="4">
    <source>
        <dbReference type="EMBL" id="EFW98736.1"/>
    </source>
</evidence>
<feature type="transmembrane region" description="Helical" evidence="2">
    <location>
        <begin position="51"/>
        <end position="72"/>
    </location>
</feature>
<organism evidence="5">
    <name type="scientific">Grosmannia clavigera (strain kw1407 / UAMH 11150)</name>
    <name type="common">Blue stain fungus</name>
    <name type="synonym">Graphiocladiella clavigera</name>
    <dbReference type="NCBI Taxonomy" id="655863"/>
    <lineage>
        <taxon>Eukaryota</taxon>
        <taxon>Fungi</taxon>
        <taxon>Dikarya</taxon>
        <taxon>Ascomycota</taxon>
        <taxon>Pezizomycotina</taxon>
        <taxon>Sordariomycetes</taxon>
        <taxon>Sordariomycetidae</taxon>
        <taxon>Ophiostomatales</taxon>
        <taxon>Ophiostomataceae</taxon>
        <taxon>Leptographium</taxon>
    </lineage>
</organism>
<evidence type="ECO:0000259" key="3">
    <source>
        <dbReference type="Pfam" id="PF24535"/>
    </source>
</evidence>
<dbReference type="RefSeq" id="XP_014168219.1">
    <property type="nucleotide sequence ID" value="XM_014312744.1"/>
</dbReference>
<dbReference type="HOGENOM" id="CLU_066685_1_0_1"/>